<evidence type="ECO:0000313" key="2">
    <source>
        <dbReference type="Proteomes" id="UP000482800"/>
    </source>
</evidence>
<reference evidence="1 2" key="2">
    <citation type="submission" date="2020-03" db="EMBL/GenBank/DDBJ databases">
        <authorList>
            <person name="Ichikawa N."/>
            <person name="Kimura A."/>
            <person name="Kitahashi Y."/>
            <person name="Uohara A."/>
        </authorList>
    </citation>
    <scope>NUCLEOTIDE SEQUENCE [LARGE SCALE GENOMIC DNA]</scope>
    <source>
        <strain evidence="1 2">NBRC 108639</strain>
    </source>
</reference>
<dbReference type="AlphaFoldDB" id="A0A6V8KF14"/>
<reference evidence="1 2" key="1">
    <citation type="submission" date="2020-03" db="EMBL/GenBank/DDBJ databases">
        <title>Whole genome shotgun sequence of Phytohabitans houttuyneae NBRC 108639.</title>
        <authorList>
            <person name="Komaki H."/>
            <person name="Tamura T."/>
        </authorList>
    </citation>
    <scope>NUCLEOTIDE SEQUENCE [LARGE SCALE GENOMIC DNA]</scope>
    <source>
        <strain evidence="1 2">NBRC 108639</strain>
    </source>
</reference>
<dbReference type="InterPro" id="IPR014756">
    <property type="entry name" value="Ig_E-set"/>
</dbReference>
<dbReference type="Proteomes" id="UP000482800">
    <property type="component" value="Unassembled WGS sequence"/>
</dbReference>
<dbReference type="EMBL" id="BLPF01000001">
    <property type="protein sequence ID" value="GFJ80659.1"/>
    <property type="molecule type" value="Genomic_DNA"/>
</dbReference>
<proteinExistence type="predicted"/>
<comment type="caution">
    <text evidence="1">The sequence shown here is derived from an EMBL/GenBank/DDBJ whole genome shotgun (WGS) entry which is preliminary data.</text>
</comment>
<protein>
    <submittedName>
        <fullName evidence="1">Uncharacterized protein</fullName>
    </submittedName>
</protein>
<evidence type="ECO:0000313" key="1">
    <source>
        <dbReference type="EMBL" id="GFJ80659.1"/>
    </source>
</evidence>
<keyword evidence="2" id="KW-1185">Reference proteome</keyword>
<dbReference type="SUPFAM" id="SSF81296">
    <property type="entry name" value="E set domains"/>
    <property type="match status" value="1"/>
</dbReference>
<organism evidence="1 2">
    <name type="scientific">Phytohabitans houttuyneae</name>
    <dbReference type="NCBI Taxonomy" id="1076126"/>
    <lineage>
        <taxon>Bacteria</taxon>
        <taxon>Bacillati</taxon>
        <taxon>Actinomycetota</taxon>
        <taxon>Actinomycetes</taxon>
        <taxon>Micromonosporales</taxon>
        <taxon>Micromonosporaceae</taxon>
    </lineage>
</organism>
<sequence length="385" mass="42114">MSLWASSFKELTTLHVGARGEGFTSSIGSQWAKEGAEGDIANTPYFYAIAEGFVGRLPSGYEKDVRKADLATLRSEFGTAPEDLYGERMLFPAMEPNIGGSAAIVPTDLPGRRTEYVYARGVRWSPELDISKPSEDPEEFPEIYEVLFQGPTKYRAGHVYKDTWHEGPFGPGLPTQMWPEQWVSRTGDFLIVDLPLYGDGAGHAGYSRTDTSRTALYRGGELVGETEYSGFGFFELPPERADYRLEVADTRSVGDLTTEVRGVWTFPSAHVPGDDVFARLPVSTVRFTPRLDADNAAPAGRSFQIPVSVQRQLGAPAGKVKSLTVDVSYDDGKTWLKAPLRRDGNGWVASVKHPDAAGYVSLRASATDSGGNTVTQTVVHAYRLK</sequence>
<accession>A0A6V8KF14</accession>
<name>A0A6V8KF14_9ACTN</name>
<gene>
    <name evidence="1" type="ORF">Phou_048390</name>
</gene>